<reference evidence="8 9" key="1">
    <citation type="submission" date="2016-10" db="EMBL/GenBank/DDBJ databases">
        <authorList>
            <person name="de Groot N.N."/>
        </authorList>
    </citation>
    <scope>NUCLEOTIDE SEQUENCE [LARGE SCALE GENOMIC DNA]</scope>
    <source>
        <strain evidence="8 9">CGMCC 1.6848</strain>
    </source>
</reference>
<dbReference type="RefSeq" id="WP_092845362.1">
    <property type="nucleotide sequence ID" value="NZ_FOPY01000005.1"/>
</dbReference>
<evidence type="ECO:0000256" key="2">
    <source>
        <dbReference type="ARBA" id="ARBA00022475"/>
    </source>
</evidence>
<dbReference type="PROSITE" id="PS50850">
    <property type="entry name" value="MFS"/>
    <property type="match status" value="1"/>
</dbReference>
<gene>
    <name evidence="8" type="ORF">SAMN04487959_105199</name>
</gene>
<dbReference type="STRING" id="442341.SAMN04487959_105199"/>
<keyword evidence="3 6" id="KW-0812">Transmembrane</keyword>
<evidence type="ECO:0000256" key="5">
    <source>
        <dbReference type="ARBA" id="ARBA00023136"/>
    </source>
</evidence>
<dbReference type="InterPro" id="IPR020846">
    <property type="entry name" value="MFS_dom"/>
</dbReference>
<dbReference type="SUPFAM" id="SSF103473">
    <property type="entry name" value="MFS general substrate transporter"/>
    <property type="match status" value="1"/>
</dbReference>
<keyword evidence="5 6" id="KW-0472">Membrane</keyword>
<dbReference type="AlphaFoldDB" id="A0A1I3AXI8"/>
<feature type="transmembrane region" description="Helical" evidence="6">
    <location>
        <begin position="47"/>
        <end position="68"/>
    </location>
</feature>
<dbReference type="InterPro" id="IPR011701">
    <property type="entry name" value="MFS"/>
</dbReference>
<feature type="transmembrane region" description="Helical" evidence="6">
    <location>
        <begin position="366"/>
        <end position="384"/>
    </location>
</feature>
<evidence type="ECO:0000259" key="7">
    <source>
        <dbReference type="PROSITE" id="PS50850"/>
    </source>
</evidence>
<evidence type="ECO:0000256" key="3">
    <source>
        <dbReference type="ARBA" id="ARBA00022692"/>
    </source>
</evidence>
<evidence type="ECO:0000313" key="9">
    <source>
        <dbReference type="Proteomes" id="UP000199040"/>
    </source>
</evidence>
<dbReference type="InterPro" id="IPR036259">
    <property type="entry name" value="MFS_trans_sf"/>
</dbReference>
<feature type="transmembrane region" description="Helical" evidence="6">
    <location>
        <begin position="280"/>
        <end position="297"/>
    </location>
</feature>
<feature type="transmembrane region" description="Helical" evidence="6">
    <location>
        <begin position="12"/>
        <end position="35"/>
    </location>
</feature>
<dbReference type="PANTHER" id="PTHR43124:SF3">
    <property type="entry name" value="CHLORAMPHENICOL EFFLUX PUMP RV0191"/>
    <property type="match status" value="1"/>
</dbReference>
<dbReference type="InterPro" id="IPR050189">
    <property type="entry name" value="MFS_Efflux_Transporters"/>
</dbReference>
<dbReference type="EMBL" id="FOPY01000005">
    <property type="protein sequence ID" value="SFH54516.1"/>
    <property type="molecule type" value="Genomic_DNA"/>
</dbReference>
<feature type="transmembrane region" description="Helical" evidence="6">
    <location>
        <begin position="139"/>
        <end position="163"/>
    </location>
</feature>
<keyword evidence="4 6" id="KW-1133">Transmembrane helix</keyword>
<keyword evidence="9" id="KW-1185">Reference proteome</keyword>
<keyword evidence="2" id="KW-1003">Cell membrane</keyword>
<organism evidence="8 9">
    <name type="scientific">Modicisalibacter xianhensis</name>
    <dbReference type="NCBI Taxonomy" id="442341"/>
    <lineage>
        <taxon>Bacteria</taxon>
        <taxon>Pseudomonadati</taxon>
        <taxon>Pseudomonadota</taxon>
        <taxon>Gammaproteobacteria</taxon>
        <taxon>Oceanospirillales</taxon>
        <taxon>Halomonadaceae</taxon>
        <taxon>Modicisalibacter</taxon>
    </lineage>
</organism>
<dbReference type="Pfam" id="PF07690">
    <property type="entry name" value="MFS_1"/>
    <property type="match status" value="1"/>
</dbReference>
<protein>
    <submittedName>
        <fullName evidence="8">Predicted arabinose efflux permease, MFS family</fullName>
    </submittedName>
</protein>
<dbReference type="GO" id="GO:0022857">
    <property type="term" value="F:transmembrane transporter activity"/>
    <property type="evidence" value="ECO:0007669"/>
    <property type="project" value="InterPro"/>
</dbReference>
<name>A0A1I3AXI8_9GAMM</name>
<feature type="transmembrane region" description="Helical" evidence="6">
    <location>
        <begin position="340"/>
        <end position="360"/>
    </location>
</feature>
<evidence type="ECO:0000313" key="8">
    <source>
        <dbReference type="EMBL" id="SFH54516.1"/>
    </source>
</evidence>
<comment type="subcellular location">
    <subcellularLocation>
        <location evidence="1">Cell membrane</location>
        <topology evidence="1">Multi-pass membrane protein</topology>
    </subcellularLocation>
</comment>
<feature type="domain" description="Major facilitator superfamily (MFS) profile" evidence="7">
    <location>
        <begin position="13"/>
        <end position="388"/>
    </location>
</feature>
<dbReference type="Proteomes" id="UP000199040">
    <property type="component" value="Unassembled WGS sequence"/>
</dbReference>
<accession>A0A1I3AXI8</accession>
<evidence type="ECO:0000256" key="1">
    <source>
        <dbReference type="ARBA" id="ARBA00004651"/>
    </source>
</evidence>
<sequence>MSYRRLLRERRGLLGIAFLAVFSGNLGQSFFVGLFQRPLTQHLEIGAGTFGMLYSLVSLVAGFIVLRMGPSLDWVPPRRFALAVLIGLIAGVLLMTLSPWLVAAALGLGLVRLCGQGLMVHLGFTLAGREFGDQRGQAVGVASLGMPLGEILLTPFVALLLVWLGWREAWWLLALVLIVVWLSLMARISWPTAPQSPTDDIGTPAVRPLRDARFWRLLPLLMVLPVTMTGIFLYQAQMTDDLGAAAATYALALAGKGVARLPGALMGGHWVDRLGGRRLGRWYQLPFALALVMALAMGGDIAIWALMLGGGLVVGMQEPVANSLLVSLWGSEHLGRARAALSASIVFATGLSPAVFGILLDVGTDFAILLGGMLALLVGSWLLAQGTLAEVLRQPSPAKRPRLS</sequence>
<evidence type="ECO:0000256" key="6">
    <source>
        <dbReference type="SAM" id="Phobius"/>
    </source>
</evidence>
<feature type="transmembrane region" description="Helical" evidence="6">
    <location>
        <begin position="80"/>
        <end position="102"/>
    </location>
</feature>
<dbReference type="PANTHER" id="PTHR43124">
    <property type="entry name" value="PURINE EFFLUX PUMP PBUE"/>
    <property type="match status" value="1"/>
</dbReference>
<dbReference type="Gene3D" id="1.20.1250.20">
    <property type="entry name" value="MFS general substrate transporter like domains"/>
    <property type="match status" value="2"/>
</dbReference>
<feature type="transmembrane region" description="Helical" evidence="6">
    <location>
        <begin position="169"/>
        <end position="186"/>
    </location>
</feature>
<feature type="transmembrane region" description="Helical" evidence="6">
    <location>
        <begin position="217"/>
        <end position="236"/>
    </location>
</feature>
<proteinExistence type="predicted"/>
<evidence type="ECO:0000256" key="4">
    <source>
        <dbReference type="ARBA" id="ARBA00022989"/>
    </source>
</evidence>
<dbReference type="GO" id="GO:0005886">
    <property type="term" value="C:plasma membrane"/>
    <property type="evidence" value="ECO:0007669"/>
    <property type="project" value="UniProtKB-SubCell"/>
</dbReference>